<dbReference type="RefSeq" id="WP_166008232.1">
    <property type="nucleotide sequence ID" value="NZ_CP049886.1"/>
</dbReference>
<gene>
    <name evidence="1" type="ORF">G7081_07055</name>
</gene>
<dbReference type="Proteomes" id="UP000500890">
    <property type="component" value="Chromosome"/>
</dbReference>
<keyword evidence="2" id="KW-1185">Reference proteome</keyword>
<organism evidence="1 2">
    <name type="scientific">Vagococcus coleopterorum</name>
    <dbReference type="NCBI Taxonomy" id="2714946"/>
    <lineage>
        <taxon>Bacteria</taxon>
        <taxon>Bacillati</taxon>
        <taxon>Bacillota</taxon>
        <taxon>Bacilli</taxon>
        <taxon>Lactobacillales</taxon>
        <taxon>Enterococcaceae</taxon>
        <taxon>Vagococcus</taxon>
    </lineage>
</organism>
<dbReference type="EMBL" id="CP049886">
    <property type="protein sequence ID" value="QIL46844.1"/>
    <property type="molecule type" value="Genomic_DNA"/>
</dbReference>
<proteinExistence type="predicted"/>
<dbReference type="KEGG" id="vah:G7081_07055"/>
<reference evidence="1 2" key="1">
    <citation type="submission" date="2020-03" db="EMBL/GenBank/DDBJ databases">
        <title>Vagococcus sp. nov., isolated from beetles.</title>
        <authorList>
            <person name="Hyun D.-W."/>
            <person name="Bae J.-W."/>
        </authorList>
    </citation>
    <scope>NUCLEOTIDE SEQUENCE [LARGE SCALE GENOMIC DNA]</scope>
    <source>
        <strain evidence="1 2">HDW17A</strain>
    </source>
</reference>
<accession>A0A6G8AP36</accession>
<name>A0A6G8AP36_9ENTE</name>
<evidence type="ECO:0000313" key="2">
    <source>
        <dbReference type="Proteomes" id="UP000500890"/>
    </source>
</evidence>
<protein>
    <submittedName>
        <fullName evidence="1">Uncharacterized protein</fullName>
    </submittedName>
</protein>
<sequence>MWNEFLSKADSRRIKLTYSLLFDEKINTSDKNKHITKKDILCINNQLSSLQSPFKVINGELTFTESIANTQQTKQKIYYNLCEQYYQNTTSLNFIKQLLLHPGCSIEAMTEYIFVSLPYIYFLKNKVNDMAVLKNNNLVVVIINNELFLKGNPTTIGFFILDFFKSIYSTNTDLYEVALEQNIHSNYQVPIPRDIYSVGPLLFKKQEITTDKSMFISLLKTYYNQPQNAISREIDLTKYKHNPYVIFFENSFNLLKDNYTTLNNQSHQIYFRNLTLSYLLFSLSHKYYPSFLLSSIGNSDKEMIHNRNLITTFKNDLLPIIPTDQRLTCLLFFNHISGLLEFGSDHESINLFINLIEPPYLELFVKKTIRKTFGNESVHFVDSIIEADAIISSSTDVFDNSLSDNRIYFSKDFFNEVVNRDYLIFIATMIKTTN</sequence>
<evidence type="ECO:0000313" key="1">
    <source>
        <dbReference type="EMBL" id="QIL46844.1"/>
    </source>
</evidence>
<dbReference type="AlphaFoldDB" id="A0A6G8AP36"/>